<proteinExistence type="predicted"/>
<keyword evidence="1" id="KW-0175">Coiled coil</keyword>
<name>A0AAV0E2L4_9ASTE</name>
<dbReference type="Proteomes" id="UP001152523">
    <property type="component" value="Unassembled WGS sequence"/>
</dbReference>
<evidence type="ECO:0000313" key="3">
    <source>
        <dbReference type="Proteomes" id="UP001152523"/>
    </source>
</evidence>
<dbReference type="AlphaFoldDB" id="A0AAV0E2L4"/>
<dbReference type="GO" id="GO:0009535">
    <property type="term" value="C:chloroplast thylakoid membrane"/>
    <property type="evidence" value="ECO:0007669"/>
    <property type="project" value="TreeGrafter"/>
</dbReference>
<reference evidence="2" key="1">
    <citation type="submission" date="2022-07" db="EMBL/GenBank/DDBJ databases">
        <authorList>
            <person name="Macas J."/>
            <person name="Novak P."/>
            <person name="Neumann P."/>
        </authorList>
    </citation>
    <scope>NUCLEOTIDE SEQUENCE</scope>
</reference>
<dbReference type="GO" id="GO:0009941">
    <property type="term" value="C:chloroplast envelope"/>
    <property type="evidence" value="ECO:0007669"/>
    <property type="project" value="TreeGrafter"/>
</dbReference>
<dbReference type="InterPro" id="IPR040320">
    <property type="entry name" value="At4g37920-like"/>
</dbReference>
<sequence>MEFTCSVASLSPCFASRNSARPLPLASCLPLRWRSSCLTSPSPGLFFPKIRLKSSLVQSVVADTAKILSISAKEHNSCCEESKPTPTDYKADAKEEYVRKDTVEGVGVNDMIRVCDKLIEVFMVDKPTPTDWKRLIAFSREWTNIRPHFYERCLERADKESDFEMKHKLLRLSRKLKEIDNDIQRHNELLEAIRNSPCEITEIVTRRRKDFTKEFFFHVNNLAESYYDNPDEQNAVAKLGNDCLVAVHAYDTENESIKALNAAELKLKDIVNSPSVDAACRKIDDLAKKNQIDSALALLITKAWSAAKESDMTKTEAKDIMYHLYKTAIGSMQRLMPKEIRILKYLLTIEDPEQHICALKDAFTPGEELEGKDVDLLYTTPEQLCNWIKVITDAYNLSREGTLLREARDLMNPKTILKLEELKKLIQDKFM</sequence>
<dbReference type="PANTHER" id="PTHR31755">
    <property type="entry name" value="FOLATE RECEPTOR-LIKE"/>
    <property type="match status" value="1"/>
</dbReference>
<comment type="caution">
    <text evidence="2">The sequence shown here is derived from an EMBL/GenBank/DDBJ whole genome shotgun (WGS) entry which is preliminary data.</text>
</comment>
<evidence type="ECO:0000256" key="1">
    <source>
        <dbReference type="SAM" id="Coils"/>
    </source>
</evidence>
<protein>
    <submittedName>
        <fullName evidence="2">Uncharacterized protein</fullName>
    </submittedName>
</protein>
<dbReference type="EMBL" id="CAMAPF010000204">
    <property type="protein sequence ID" value="CAH9113313.1"/>
    <property type="molecule type" value="Genomic_DNA"/>
</dbReference>
<gene>
    <name evidence="2" type="ORF">CEPIT_LOCUS20240</name>
</gene>
<evidence type="ECO:0000313" key="2">
    <source>
        <dbReference type="EMBL" id="CAH9113313.1"/>
    </source>
</evidence>
<accession>A0AAV0E2L4</accession>
<keyword evidence="3" id="KW-1185">Reference proteome</keyword>
<dbReference type="PANTHER" id="PTHR31755:SF3">
    <property type="entry name" value="EXOCYST COMPLEX COMPONENT SEC6"/>
    <property type="match status" value="1"/>
</dbReference>
<organism evidence="2 3">
    <name type="scientific">Cuscuta epithymum</name>
    <dbReference type="NCBI Taxonomy" id="186058"/>
    <lineage>
        <taxon>Eukaryota</taxon>
        <taxon>Viridiplantae</taxon>
        <taxon>Streptophyta</taxon>
        <taxon>Embryophyta</taxon>
        <taxon>Tracheophyta</taxon>
        <taxon>Spermatophyta</taxon>
        <taxon>Magnoliopsida</taxon>
        <taxon>eudicotyledons</taxon>
        <taxon>Gunneridae</taxon>
        <taxon>Pentapetalae</taxon>
        <taxon>asterids</taxon>
        <taxon>lamiids</taxon>
        <taxon>Solanales</taxon>
        <taxon>Convolvulaceae</taxon>
        <taxon>Cuscuteae</taxon>
        <taxon>Cuscuta</taxon>
        <taxon>Cuscuta subgen. Cuscuta</taxon>
    </lineage>
</organism>
<feature type="coiled-coil region" evidence="1">
    <location>
        <begin position="169"/>
        <end position="196"/>
    </location>
</feature>